<dbReference type="AlphaFoldDB" id="A0A8R7NY96"/>
<reference evidence="1" key="3">
    <citation type="submission" date="2022-06" db="UniProtKB">
        <authorList>
            <consortium name="EnsemblPlants"/>
        </authorList>
    </citation>
    <scope>IDENTIFICATION</scope>
</reference>
<evidence type="ECO:0000313" key="2">
    <source>
        <dbReference type="Proteomes" id="UP000015106"/>
    </source>
</evidence>
<proteinExistence type="predicted"/>
<name>A0A8R7NY96_TRIUA</name>
<organism evidence="1 2">
    <name type="scientific">Triticum urartu</name>
    <name type="common">Red wild einkorn</name>
    <name type="synonym">Crithodium urartu</name>
    <dbReference type="NCBI Taxonomy" id="4572"/>
    <lineage>
        <taxon>Eukaryota</taxon>
        <taxon>Viridiplantae</taxon>
        <taxon>Streptophyta</taxon>
        <taxon>Embryophyta</taxon>
        <taxon>Tracheophyta</taxon>
        <taxon>Spermatophyta</taxon>
        <taxon>Magnoliopsida</taxon>
        <taxon>Liliopsida</taxon>
        <taxon>Poales</taxon>
        <taxon>Poaceae</taxon>
        <taxon>BOP clade</taxon>
        <taxon>Pooideae</taxon>
        <taxon>Triticodae</taxon>
        <taxon>Triticeae</taxon>
        <taxon>Triticinae</taxon>
        <taxon>Triticum</taxon>
    </lineage>
</organism>
<dbReference type="Gramene" id="TuG1812G0100001283.01.T01">
    <property type="protein sequence ID" value="TuG1812G0100001283.01.T01.cds336006"/>
    <property type="gene ID" value="TuG1812G0100001283.01"/>
</dbReference>
<keyword evidence="2" id="KW-1185">Reference proteome</keyword>
<accession>A0A8R7NY96</accession>
<dbReference type="EnsemblPlants" id="TuG1812G0100001283.01.T01">
    <property type="protein sequence ID" value="TuG1812G0100001283.01.T01.cds336006"/>
    <property type="gene ID" value="TuG1812G0100001283.01"/>
</dbReference>
<dbReference type="Proteomes" id="UP000015106">
    <property type="component" value="Chromosome 1"/>
</dbReference>
<protein>
    <submittedName>
        <fullName evidence="1">Uncharacterized protein</fullName>
    </submittedName>
</protein>
<evidence type="ECO:0000313" key="1">
    <source>
        <dbReference type="EnsemblPlants" id="TuG1812G0100001283.01.T01.cds336006"/>
    </source>
</evidence>
<sequence length="47" mass="5639">MLYSGDGFLQIYKFLEQSLQCFCATYDMLHIFLSFLVDRPFELYISM</sequence>
<reference evidence="1" key="2">
    <citation type="submission" date="2018-03" db="EMBL/GenBank/DDBJ databases">
        <title>The Triticum urartu genome reveals the dynamic nature of wheat genome evolution.</title>
        <authorList>
            <person name="Ling H."/>
            <person name="Ma B."/>
            <person name="Shi X."/>
            <person name="Liu H."/>
            <person name="Dong L."/>
            <person name="Sun H."/>
            <person name="Cao Y."/>
            <person name="Gao Q."/>
            <person name="Zheng S."/>
            <person name="Li Y."/>
            <person name="Yu Y."/>
            <person name="Du H."/>
            <person name="Qi M."/>
            <person name="Li Y."/>
            <person name="Yu H."/>
            <person name="Cui Y."/>
            <person name="Wang N."/>
            <person name="Chen C."/>
            <person name="Wu H."/>
            <person name="Zhao Y."/>
            <person name="Zhang J."/>
            <person name="Li Y."/>
            <person name="Zhou W."/>
            <person name="Zhang B."/>
            <person name="Hu W."/>
            <person name="Eijk M."/>
            <person name="Tang J."/>
            <person name="Witsenboer H."/>
            <person name="Zhao S."/>
            <person name="Li Z."/>
            <person name="Zhang A."/>
            <person name="Wang D."/>
            <person name="Liang C."/>
        </authorList>
    </citation>
    <scope>NUCLEOTIDE SEQUENCE [LARGE SCALE GENOMIC DNA]</scope>
    <source>
        <strain evidence="1">cv. G1812</strain>
    </source>
</reference>
<reference evidence="2" key="1">
    <citation type="journal article" date="2013" name="Nature">
        <title>Draft genome of the wheat A-genome progenitor Triticum urartu.</title>
        <authorList>
            <person name="Ling H.Q."/>
            <person name="Zhao S."/>
            <person name="Liu D."/>
            <person name="Wang J."/>
            <person name="Sun H."/>
            <person name="Zhang C."/>
            <person name="Fan H."/>
            <person name="Li D."/>
            <person name="Dong L."/>
            <person name="Tao Y."/>
            <person name="Gao C."/>
            <person name="Wu H."/>
            <person name="Li Y."/>
            <person name="Cui Y."/>
            <person name="Guo X."/>
            <person name="Zheng S."/>
            <person name="Wang B."/>
            <person name="Yu K."/>
            <person name="Liang Q."/>
            <person name="Yang W."/>
            <person name="Lou X."/>
            <person name="Chen J."/>
            <person name="Feng M."/>
            <person name="Jian J."/>
            <person name="Zhang X."/>
            <person name="Luo G."/>
            <person name="Jiang Y."/>
            <person name="Liu J."/>
            <person name="Wang Z."/>
            <person name="Sha Y."/>
            <person name="Zhang B."/>
            <person name="Wu H."/>
            <person name="Tang D."/>
            <person name="Shen Q."/>
            <person name="Xue P."/>
            <person name="Zou S."/>
            <person name="Wang X."/>
            <person name="Liu X."/>
            <person name="Wang F."/>
            <person name="Yang Y."/>
            <person name="An X."/>
            <person name="Dong Z."/>
            <person name="Zhang K."/>
            <person name="Zhang X."/>
            <person name="Luo M.C."/>
            <person name="Dvorak J."/>
            <person name="Tong Y."/>
            <person name="Wang J."/>
            <person name="Yang H."/>
            <person name="Li Z."/>
            <person name="Wang D."/>
            <person name="Zhang A."/>
            <person name="Wang J."/>
        </authorList>
    </citation>
    <scope>NUCLEOTIDE SEQUENCE</scope>
    <source>
        <strain evidence="2">cv. G1812</strain>
    </source>
</reference>